<dbReference type="EMBL" id="LAZR01004159">
    <property type="protein sequence ID" value="KKN11232.1"/>
    <property type="molecule type" value="Genomic_DNA"/>
</dbReference>
<keyword evidence="1" id="KW-0472">Membrane</keyword>
<keyword evidence="1" id="KW-1133">Transmembrane helix</keyword>
<dbReference type="AlphaFoldDB" id="A0A0F9NH17"/>
<protein>
    <recommendedName>
        <fullName evidence="3">Transmembrane protein</fullName>
    </recommendedName>
</protein>
<proteinExistence type="predicted"/>
<evidence type="ECO:0000313" key="2">
    <source>
        <dbReference type="EMBL" id="KKN11232.1"/>
    </source>
</evidence>
<comment type="caution">
    <text evidence="2">The sequence shown here is derived from an EMBL/GenBank/DDBJ whole genome shotgun (WGS) entry which is preliminary data.</text>
</comment>
<gene>
    <name evidence="2" type="ORF">LCGC14_1028630</name>
</gene>
<sequence>MNNKKILAGIFMGIFLVALISGLTFQQSIEVDIKIVCINAGYCTSSAVCNVSIFAPDQTTLLDGIQATQAASLAFYNVTLNSTQTVQIGEYSVGGFCKDGSVTQLIDFSFDVTPTGKVLTTGDSILTTVLTVGVFFMFLFTFWGGLVLPFKNKRNDASEIIEIEKLKYFKIVLLTLSYTLLVWLSNLLFTLSISFSLLSQMTGFFQMTFEILLAFSYVVFVVTIIFMFVLGWRDLKLRELLLRGLPAR</sequence>
<reference evidence="2" key="1">
    <citation type="journal article" date="2015" name="Nature">
        <title>Complex archaea that bridge the gap between prokaryotes and eukaryotes.</title>
        <authorList>
            <person name="Spang A."/>
            <person name="Saw J.H."/>
            <person name="Jorgensen S.L."/>
            <person name="Zaremba-Niedzwiedzka K."/>
            <person name="Martijn J."/>
            <person name="Lind A.E."/>
            <person name="van Eijk R."/>
            <person name="Schleper C."/>
            <person name="Guy L."/>
            <person name="Ettema T.J."/>
        </authorList>
    </citation>
    <scope>NUCLEOTIDE SEQUENCE</scope>
</reference>
<feature type="transmembrane region" description="Helical" evidence="1">
    <location>
        <begin position="171"/>
        <end position="191"/>
    </location>
</feature>
<feature type="transmembrane region" description="Helical" evidence="1">
    <location>
        <begin position="125"/>
        <end position="150"/>
    </location>
</feature>
<evidence type="ECO:0000256" key="1">
    <source>
        <dbReference type="SAM" id="Phobius"/>
    </source>
</evidence>
<feature type="transmembrane region" description="Helical" evidence="1">
    <location>
        <begin position="211"/>
        <end position="232"/>
    </location>
</feature>
<name>A0A0F9NH17_9ZZZZ</name>
<accession>A0A0F9NH17</accession>
<keyword evidence="1" id="KW-0812">Transmembrane</keyword>
<organism evidence="2">
    <name type="scientific">marine sediment metagenome</name>
    <dbReference type="NCBI Taxonomy" id="412755"/>
    <lineage>
        <taxon>unclassified sequences</taxon>
        <taxon>metagenomes</taxon>
        <taxon>ecological metagenomes</taxon>
    </lineage>
</organism>
<evidence type="ECO:0008006" key="3">
    <source>
        <dbReference type="Google" id="ProtNLM"/>
    </source>
</evidence>